<reference evidence="1" key="1">
    <citation type="submission" date="2014-05" db="EMBL/GenBank/DDBJ databases">
        <authorList>
            <person name="Chronopoulou M."/>
        </authorList>
    </citation>
    <scope>NUCLEOTIDE SEQUENCE</scope>
    <source>
        <tissue evidence="1">Whole organism</tissue>
    </source>
</reference>
<protein>
    <submittedName>
        <fullName evidence="1">Uncharacterized protein</fullName>
    </submittedName>
</protein>
<sequence length="36" mass="4441">MAKEQEIHFEYSFVLPQRDAVLMTYSHLYDDHLSYY</sequence>
<organism evidence="1">
    <name type="scientific">Lepeophtheirus salmonis</name>
    <name type="common">Salmon louse</name>
    <name type="synonym">Caligus salmonis</name>
    <dbReference type="NCBI Taxonomy" id="72036"/>
    <lineage>
        <taxon>Eukaryota</taxon>
        <taxon>Metazoa</taxon>
        <taxon>Ecdysozoa</taxon>
        <taxon>Arthropoda</taxon>
        <taxon>Crustacea</taxon>
        <taxon>Multicrustacea</taxon>
        <taxon>Hexanauplia</taxon>
        <taxon>Copepoda</taxon>
        <taxon>Siphonostomatoida</taxon>
        <taxon>Caligidae</taxon>
        <taxon>Lepeophtheirus</taxon>
    </lineage>
</organism>
<dbReference type="AlphaFoldDB" id="A0A0K2TLW1"/>
<proteinExistence type="predicted"/>
<evidence type="ECO:0000313" key="1">
    <source>
        <dbReference type="EMBL" id="CDW26889.1"/>
    </source>
</evidence>
<dbReference type="EMBL" id="HACA01009528">
    <property type="protein sequence ID" value="CDW26889.1"/>
    <property type="molecule type" value="Transcribed_RNA"/>
</dbReference>
<accession>A0A0K2TLW1</accession>
<name>A0A0K2TLW1_LEPSM</name>